<reference evidence="1 2" key="1">
    <citation type="submission" date="2015-01" db="EMBL/GenBank/DDBJ databases">
        <title>Genome Sequence of Pseudomonas antarctica CMS 35.</title>
        <authorList>
            <person name="Voget S."/>
            <person name="Chow J."/>
            <person name="Daniel R."/>
            <person name="Streit W."/>
        </authorList>
    </citation>
    <scope>NUCLEOTIDE SEQUENCE [LARGE SCALE GENOMIC DNA]</scope>
    <source>
        <strain evidence="1 2">CMS 35</strain>
    </source>
</reference>
<organism evidence="1 2">
    <name type="scientific">Pseudomonas antarctica</name>
    <dbReference type="NCBI Taxonomy" id="219572"/>
    <lineage>
        <taxon>Bacteria</taxon>
        <taxon>Pseudomonadati</taxon>
        <taxon>Pseudomonadota</taxon>
        <taxon>Gammaproteobacteria</taxon>
        <taxon>Pseudomonadales</taxon>
        <taxon>Pseudomonadaceae</taxon>
        <taxon>Pseudomonas</taxon>
    </lineage>
</organism>
<evidence type="ECO:0000313" key="2">
    <source>
        <dbReference type="Proteomes" id="UP000748067"/>
    </source>
</evidence>
<comment type="caution">
    <text evidence="1">The sequence shown here is derived from an EMBL/GenBank/DDBJ whole genome shotgun (WGS) entry which is preliminary data.</text>
</comment>
<name>A0ABQ7A117_9PSED</name>
<proteinExistence type="predicted"/>
<accession>A0ABQ7A117</accession>
<protein>
    <submittedName>
        <fullName evidence="1">Uncharacterized protein</fullName>
    </submittedName>
</protein>
<dbReference type="Proteomes" id="UP000748067">
    <property type="component" value="Unassembled WGS sequence"/>
</dbReference>
<evidence type="ECO:0000313" key="1">
    <source>
        <dbReference type="EMBL" id="KAF2410339.1"/>
    </source>
</evidence>
<keyword evidence="2" id="KW-1185">Reference proteome</keyword>
<sequence length="58" mass="6095">MAHHVWQPAEGAQEGAAPALGVTQTEFWDVAGLPVNNLPETMVMSMENLGEAALAGFT</sequence>
<dbReference type="EMBL" id="JXDI01000001">
    <property type="protein sequence ID" value="KAF2410339.1"/>
    <property type="molecule type" value="Genomic_DNA"/>
</dbReference>
<gene>
    <name evidence="1" type="ORF">PSAN_27660</name>
</gene>
<dbReference type="RefSeq" id="WP_232000129.1">
    <property type="nucleotide sequence ID" value="NZ_JXDI01000001.1"/>
</dbReference>